<evidence type="ECO:0000313" key="4">
    <source>
        <dbReference type="EMBL" id="CAG5103724.1"/>
    </source>
</evidence>
<gene>
    <name evidence="4" type="ORF">OKIOD_LOCUS9672</name>
</gene>
<feature type="domain" description="EGF-like" evidence="3">
    <location>
        <begin position="80"/>
        <end position="93"/>
    </location>
</feature>
<dbReference type="InterPro" id="IPR000742">
    <property type="entry name" value="EGF"/>
</dbReference>
<evidence type="ECO:0000256" key="1">
    <source>
        <dbReference type="ARBA" id="ARBA00023157"/>
    </source>
</evidence>
<dbReference type="PROSITE" id="PS01187">
    <property type="entry name" value="EGF_CA"/>
    <property type="match status" value="1"/>
</dbReference>
<organism evidence="4 5">
    <name type="scientific">Oikopleura dioica</name>
    <name type="common">Tunicate</name>
    <dbReference type="NCBI Taxonomy" id="34765"/>
    <lineage>
        <taxon>Eukaryota</taxon>
        <taxon>Metazoa</taxon>
        <taxon>Chordata</taxon>
        <taxon>Tunicata</taxon>
        <taxon>Appendicularia</taxon>
        <taxon>Copelata</taxon>
        <taxon>Oikopleuridae</taxon>
        <taxon>Oikopleura</taxon>
    </lineage>
</organism>
<dbReference type="InterPro" id="IPR001881">
    <property type="entry name" value="EGF-like_Ca-bd_dom"/>
</dbReference>
<dbReference type="Gene3D" id="2.10.25.10">
    <property type="entry name" value="Laminin"/>
    <property type="match status" value="1"/>
</dbReference>
<evidence type="ECO:0000259" key="3">
    <source>
        <dbReference type="PROSITE" id="PS01186"/>
    </source>
</evidence>
<name>A0ABN7SLB6_OIKDI</name>
<proteinExistence type="predicted"/>
<dbReference type="SMART" id="SM00181">
    <property type="entry name" value="EGF"/>
    <property type="match status" value="5"/>
</dbReference>
<dbReference type="PROSITE" id="PS01186">
    <property type="entry name" value="EGF_2"/>
    <property type="match status" value="1"/>
</dbReference>
<dbReference type="Proteomes" id="UP001158576">
    <property type="component" value="Chromosome 1"/>
</dbReference>
<sequence length="538" mass="60867">MIRFILLLFSFFTSIFANPAILEENLRFANVTILDFDEQAVSFEDLQRTHGLHCDEDQCQNKWACPANSECINKCAKYVCQCKKGFFKSGSTCISAEKCDADQCLANPCPAESRCQNRCSGFECLCEKGKWNFESSSCELQCPAGKEEVNGECVYKCEKTRCDCGMNEICIRAVDFRKCTLKKCRCRKGFSRKGEGSQCQKDCPAGHKLEGKICKKICSKSAATCYCSENEKCSIISDENGCDLATCSCKDGFESENGVCRKICSEAKCSDLDCGSFSFCEETCAGPICGCMPGYRMDEGVCVRNFAKDYIETNFTYHQVETPSSEQFSAVYGDPHFHISGESADLCFDLQLRMDSVVLLEDLFSGFKVTAELDENREFFKSFTFVFGENELKVGQENWRMKETKGEPYFDEETGNVWYEEISIGEVKKGAKFYFFNVVVDEIKFEISIGFKNKDLNLRVLEVGESKPRLLTGLIGELMRPGSYSVEKLTDRLGIFTFNDQTTIVSYKTRHQRNHDCWLIPSKEAEIILLDNGNQIYK</sequence>
<reference evidence="4 5" key="1">
    <citation type="submission" date="2021-04" db="EMBL/GenBank/DDBJ databases">
        <authorList>
            <person name="Bliznina A."/>
        </authorList>
    </citation>
    <scope>NUCLEOTIDE SEQUENCE [LARGE SCALE GENOMIC DNA]</scope>
</reference>
<feature type="chain" id="PRO_5046019702" evidence="2">
    <location>
        <begin position="18"/>
        <end position="538"/>
    </location>
</feature>
<keyword evidence="2" id="KW-0732">Signal</keyword>
<dbReference type="SMART" id="SM00179">
    <property type="entry name" value="EGF_CA"/>
    <property type="match status" value="2"/>
</dbReference>
<feature type="signal peptide" evidence="2">
    <location>
        <begin position="1"/>
        <end position="17"/>
    </location>
</feature>
<accession>A0ABN7SLB6</accession>
<dbReference type="EMBL" id="OU015566">
    <property type="protein sequence ID" value="CAG5103724.1"/>
    <property type="molecule type" value="Genomic_DNA"/>
</dbReference>
<protein>
    <submittedName>
        <fullName evidence="4">Oidioi.mRNA.OKI2018_I69.chr1.g907.t1.cds</fullName>
    </submittedName>
</protein>
<keyword evidence="5" id="KW-1185">Reference proteome</keyword>
<keyword evidence="1" id="KW-1015">Disulfide bond</keyword>
<evidence type="ECO:0000256" key="2">
    <source>
        <dbReference type="SAM" id="SignalP"/>
    </source>
</evidence>
<dbReference type="InterPro" id="IPR000152">
    <property type="entry name" value="EGF-type_Asp/Asn_hydroxyl_site"/>
</dbReference>
<evidence type="ECO:0000313" key="5">
    <source>
        <dbReference type="Proteomes" id="UP001158576"/>
    </source>
</evidence>
<dbReference type="InterPro" id="IPR018097">
    <property type="entry name" value="EGF_Ca-bd_CS"/>
</dbReference>
<dbReference type="PROSITE" id="PS00010">
    <property type="entry name" value="ASX_HYDROXYL"/>
    <property type="match status" value="1"/>
</dbReference>